<feature type="compositionally biased region" description="Basic and acidic residues" evidence="2">
    <location>
        <begin position="165"/>
        <end position="174"/>
    </location>
</feature>
<accession>C1N078</accession>
<reference evidence="4 5" key="1">
    <citation type="journal article" date="2009" name="Science">
        <title>Green evolution and dynamic adaptations revealed by genomes of the marine picoeukaryotes Micromonas.</title>
        <authorList>
            <person name="Worden A.Z."/>
            <person name="Lee J.H."/>
            <person name="Mock T."/>
            <person name="Rouze P."/>
            <person name="Simmons M.P."/>
            <person name="Aerts A.L."/>
            <person name="Allen A.E."/>
            <person name="Cuvelier M.L."/>
            <person name="Derelle E."/>
            <person name="Everett M.V."/>
            <person name="Foulon E."/>
            <person name="Grimwood J."/>
            <person name="Gundlach H."/>
            <person name="Henrissat B."/>
            <person name="Napoli C."/>
            <person name="McDonald S.M."/>
            <person name="Parker M.S."/>
            <person name="Rombauts S."/>
            <person name="Salamov A."/>
            <person name="Von Dassow P."/>
            <person name="Badger J.H."/>
            <person name="Coutinho P.M."/>
            <person name="Demir E."/>
            <person name="Dubchak I."/>
            <person name="Gentemann C."/>
            <person name="Eikrem W."/>
            <person name="Gready J.E."/>
            <person name="John U."/>
            <person name="Lanier W."/>
            <person name="Lindquist E.A."/>
            <person name="Lucas S."/>
            <person name="Mayer K.F."/>
            <person name="Moreau H."/>
            <person name="Not F."/>
            <person name="Otillar R."/>
            <person name="Panaud O."/>
            <person name="Pangilinan J."/>
            <person name="Paulsen I."/>
            <person name="Piegu B."/>
            <person name="Poliakov A."/>
            <person name="Robbens S."/>
            <person name="Schmutz J."/>
            <person name="Toulza E."/>
            <person name="Wyss T."/>
            <person name="Zelensky A."/>
            <person name="Zhou K."/>
            <person name="Armbrust E.V."/>
            <person name="Bhattacharya D."/>
            <person name="Goodenough U.W."/>
            <person name="Van de Peer Y."/>
            <person name="Grigoriev I.V."/>
        </authorList>
    </citation>
    <scope>NUCLEOTIDE SEQUENCE [LARGE SCALE GENOMIC DNA]</scope>
    <source>
        <strain evidence="4 5">CCMP1545</strain>
    </source>
</reference>
<dbReference type="AlphaFoldDB" id="C1N078"/>
<dbReference type="OMA" id="KQGLYSW"/>
<proteinExistence type="predicted"/>
<dbReference type="STRING" id="564608.C1N078"/>
<feature type="region of interest" description="Disordered" evidence="2">
    <location>
        <begin position="372"/>
        <end position="402"/>
    </location>
</feature>
<gene>
    <name evidence="4" type="ORF">MICPUCDRAFT_41478</name>
</gene>
<evidence type="ECO:0000313" key="5">
    <source>
        <dbReference type="Proteomes" id="UP000001876"/>
    </source>
</evidence>
<feature type="region of interest" description="Disordered" evidence="2">
    <location>
        <begin position="109"/>
        <end position="233"/>
    </location>
</feature>
<dbReference type="PROSITE" id="PS51913">
    <property type="entry name" value="HTH_HARE"/>
    <property type="match status" value="1"/>
</dbReference>
<dbReference type="GO" id="GO:0006357">
    <property type="term" value="P:regulation of transcription by RNA polymerase II"/>
    <property type="evidence" value="ECO:0007669"/>
    <property type="project" value="InterPro"/>
</dbReference>
<dbReference type="InterPro" id="IPR007759">
    <property type="entry name" value="Asxl_HARE-HTH"/>
</dbReference>
<dbReference type="InterPro" id="IPR044977">
    <property type="entry name" value="RLT1-3"/>
</dbReference>
<dbReference type="OrthoDB" id="6159439at2759"/>
<dbReference type="Pfam" id="PF05066">
    <property type="entry name" value="HARE-HTH"/>
    <property type="match status" value="1"/>
</dbReference>
<dbReference type="GeneID" id="9686788"/>
<dbReference type="PANTHER" id="PTHR36968">
    <property type="entry name" value="HOMEOBOX-DDT DOMAIN PROTEIN RLT2"/>
    <property type="match status" value="1"/>
</dbReference>
<dbReference type="KEGG" id="mpp:MICPUCDRAFT_41478"/>
<evidence type="ECO:0000256" key="1">
    <source>
        <dbReference type="ARBA" id="ARBA00023163"/>
    </source>
</evidence>
<name>C1N078_MICPC</name>
<feature type="domain" description="HTH HARE-type" evidence="3">
    <location>
        <begin position="41"/>
        <end position="109"/>
    </location>
</feature>
<evidence type="ECO:0000259" key="3">
    <source>
        <dbReference type="PROSITE" id="PS51913"/>
    </source>
</evidence>
<dbReference type="PANTHER" id="PTHR36968:SF5">
    <property type="entry name" value="HOMEOBOX-DDT DOMAIN PROTEIN RLT2"/>
    <property type="match status" value="1"/>
</dbReference>
<keyword evidence="5" id="KW-1185">Reference proteome</keyword>
<dbReference type="RefSeq" id="XP_003061079.1">
    <property type="nucleotide sequence ID" value="XM_003061033.1"/>
</dbReference>
<protein>
    <submittedName>
        <fullName evidence="4">Predicted protein</fullName>
    </submittedName>
</protein>
<feature type="compositionally biased region" description="Low complexity" evidence="2">
    <location>
        <begin position="379"/>
        <end position="402"/>
    </location>
</feature>
<sequence>MKAEHGDAATATAGGGGGGGDKKKKRAAFTAEAASLGYETGTIKNSAFVLLAESGATGMTVAAIVEAATKQGLYSWGTCKTPNNSVTAALSQDTTFVRIAPSTYALRSTLKGGHGPVPQARVSSGSINSGAAAGAGRSNSGSGFSHGAVAGGQSKLGQNASSKSRKGEKQREQRAAAAAAAAEQMSLEQRRARATAARELSVVREGGASMSEYDDDDGGFPPRHRHRQNDDPNGWSDAHGYVAGGGYNGQSHHHHHHHHHAMGHYHHMAPHSYVPPVGAYAAELGNVSKLSSTLAMESYKRRMDVVGGNGGGEYDGGATLYQFTSTRPESDITETQAGSCLAWFPTANPPAPPADRPSPMKEPTEALIRASSWKDEAKSQTSIASPSPTTPTKSLSSSGRLGSGHLPKWVLESYINGTQSVSPSIAAA</sequence>
<keyword evidence="1" id="KW-0804">Transcription</keyword>
<organism evidence="5">
    <name type="scientific">Micromonas pusilla (strain CCMP1545)</name>
    <name type="common">Picoplanktonic green alga</name>
    <dbReference type="NCBI Taxonomy" id="564608"/>
    <lineage>
        <taxon>Eukaryota</taxon>
        <taxon>Viridiplantae</taxon>
        <taxon>Chlorophyta</taxon>
        <taxon>Mamiellophyceae</taxon>
        <taxon>Mamiellales</taxon>
        <taxon>Mamiellaceae</taxon>
        <taxon>Micromonas</taxon>
    </lineage>
</organism>
<evidence type="ECO:0000256" key="2">
    <source>
        <dbReference type="SAM" id="MobiDB-lite"/>
    </source>
</evidence>
<dbReference type="EMBL" id="GG663743">
    <property type="protein sequence ID" value="EEH54729.1"/>
    <property type="molecule type" value="Genomic_DNA"/>
</dbReference>
<dbReference type="eggNOG" id="ENOG502QQYM">
    <property type="taxonomic scope" value="Eukaryota"/>
</dbReference>
<evidence type="ECO:0000313" key="4">
    <source>
        <dbReference type="EMBL" id="EEH54729.1"/>
    </source>
</evidence>
<dbReference type="Proteomes" id="UP000001876">
    <property type="component" value="Unassembled WGS sequence"/>
</dbReference>
<feature type="region of interest" description="Disordered" evidence="2">
    <location>
        <begin position="1"/>
        <end position="24"/>
    </location>
</feature>
<feature type="compositionally biased region" description="Low complexity" evidence="2">
    <location>
        <begin position="123"/>
        <end position="145"/>
    </location>
</feature>